<sequence length="75" mass="8537">MEVIESCLMPNNHIIIGDIDSKMLEKEKLSAAEEGLQHINHIIEQRKTGEFMVVKGFLPWLLTGLLNPMLQKKGH</sequence>
<evidence type="ECO:0000313" key="1">
    <source>
        <dbReference type="EMBL" id="KXG74877.1"/>
    </source>
</evidence>
<dbReference type="Proteomes" id="UP000070456">
    <property type="component" value="Unassembled WGS sequence"/>
</dbReference>
<reference evidence="1 2" key="1">
    <citation type="submission" date="2015-12" db="EMBL/GenBank/DDBJ databases">
        <title>Draft genome sequence of the thermoanaerobe Thermotalea metallivorans, an isolate from the runoff channel of the Great Artesian Basin, Australia.</title>
        <authorList>
            <person name="Patel B.K."/>
        </authorList>
    </citation>
    <scope>NUCLEOTIDE SEQUENCE [LARGE SCALE GENOMIC DNA]</scope>
    <source>
        <strain evidence="1 2">B2-1</strain>
    </source>
</reference>
<evidence type="ECO:0000313" key="2">
    <source>
        <dbReference type="Proteomes" id="UP000070456"/>
    </source>
</evidence>
<dbReference type="STRING" id="520762.AN619_20470"/>
<accession>A0A140L2V2</accession>
<gene>
    <name evidence="1" type="ORF">AN619_20470</name>
</gene>
<dbReference type="AlphaFoldDB" id="A0A140L2V2"/>
<protein>
    <submittedName>
        <fullName evidence="1">Uncharacterized protein</fullName>
    </submittedName>
</protein>
<keyword evidence="2" id="KW-1185">Reference proteome</keyword>
<name>A0A140L2V2_9FIRM</name>
<comment type="caution">
    <text evidence="1">The sequence shown here is derived from an EMBL/GenBank/DDBJ whole genome shotgun (WGS) entry which is preliminary data.</text>
</comment>
<dbReference type="EMBL" id="LOEE01000045">
    <property type="protein sequence ID" value="KXG74877.1"/>
    <property type="molecule type" value="Genomic_DNA"/>
</dbReference>
<proteinExistence type="predicted"/>
<organism evidence="1 2">
    <name type="scientific">Thermotalea metallivorans</name>
    <dbReference type="NCBI Taxonomy" id="520762"/>
    <lineage>
        <taxon>Bacteria</taxon>
        <taxon>Bacillati</taxon>
        <taxon>Bacillota</taxon>
        <taxon>Clostridia</taxon>
        <taxon>Peptostreptococcales</taxon>
        <taxon>Thermotaleaceae</taxon>
        <taxon>Thermotalea</taxon>
    </lineage>
</organism>